<dbReference type="Proteomes" id="UP001213000">
    <property type="component" value="Unassembled WGS sequence"/>
</dbReference>
<protein>
    <submittedName>
        <fullName evidence="2">Uncharacterized protein</fullName>
    </submittedName>
</protein>
<feature type="region of interest" description="Disordered" evidence="1">
    <location>
        <begin position="27"/>
        <end position="50"/>
    </location>
</feature>
<reference evidence="2" key="1">
    <citation type="submission" date="2022-07" db="EMBL/GenBank/DDBJ databases">
        <title>Genome Sequence of Leucocoprinus birnbaumii.</title>
        <authorList>
            <person name="Buettner E."/>
        </authorList>
    </citation>
    <scope>NUCLEOTIDE SEQUENCE</scope>
    <source>
        <strain evidence="2">VT141</strain>
    </source>
</reference>
<evidence type="ECO:0000313" key="3">
    <source>
        <dbReference type="Proteomes" id="UP001213000"/>
    </source>
</evidence>
<sequence length="182" mass="20424">MEKKSTAKNFRKEGFVIGDGLKATISEEHPDNFNITPPTSSTASESSEPQTNVYNEYEKDFIQNWPGGLHKDAFDRWAEMKEKGTHFLRYLNVSDQYGKRISVARWGDKLPGAIALVRFTFRHTAIKNKNNPTGTDVFSTEATAIRILIPPLQAAPPVTKSSPMKRGNDGSSPSKKKLKRRN</sequence>
<feature type="region of interest" description="Disordered" evidence="1">
    <location>
        <begin position="154"/>
        <end position="182"/>
    </location>
</feature>
<accession>A0AAD5YMQ7</accession>
<evidence type="ECO:0000313" key="2">
    <source>
        <dbReference type="EMBL" id="KAJ3552789.1"/>
    </source>
</evidence>
<comment type="caution">
    <text evidence="2">The sequence shown here is derived from an EMBL/GenBank/DDBJ whole genome shotgun (WGS) entry which is preliminary data.</text>
</comment>
<gene>
    <name evidence="2" type="ORF">NP233_g12793</name>
</gene>
<evidence type="ECO:0000256" key="1">
    <source>
        <dbReference type="SAM" id="MobiDB-lite"/>
    </source>
</evidence>
<dbReference type="AlphaFoldDB" id="A0AAD5YMQ7"/>
<keyword evidence="3" id="KW-1185">Reference proteome</keyword>
<feature type="compositionally biased region" description="Low complexity" evidence="1">
    <location>
        <begin position="36"/>
        <end position="49"/>
    </location>
</feature>
<name>A0AAD5YMQ7_9AGAR</name>
<organism evidence="2 3">
    <name type="scientific">Leucocoprinus birnbaumii</name>
    <dbReference type="NCBI Taxonomy" id="56174"/>
    <lineage>
        <taxon>Eukaryota</taxon>
        <taxon>Fungi</taxon>
        <taxon>Dikarya</taxon>
        <taxon>Basidiomycota</taxon>
        <taxon>Agaricomycotina</taxon>
        <taxon>Agaricomycetes</taxon>
        <taxon>Agaricomycetidae</taxon>
        <taxon>Agaricales</taxon>
        <taxon>Agaricineae</taxon>
        <taxon>Agaricaceae</taxon>
        <taxon>Leucocoprinus</taxon>
    </lineage>
</organism>
<proteinExistence type="predicted"/>
<dbReference type="EMBL" id="JANIEX010002003">
    <property type="protein sequence ID" value="KAJ3552789.1"/>
    <property type="molecule type" value="Genomic_DNA"/>
</dbReference>